<reference evidence="2" key="1">
    <citation type="journal article" date="2023" name="Hortic. Res.">
        <title>A chromosome-level phased genome enabling allele-level studies in sweet orange: a case study on citrus Huanglongbing tolerance.</title>
        <authorList>
            <person name="Wu B."/>
            <person name="Yu Q."/>
            <person name="Deng Z."/>
            <person name="Duan Y."/>
            <person name="Luo F."/>
            <person name="Gmitter F. Jr."/>
        </authorList>
    </citation>
    <scope>NUCLEOTIDE SEQUENCE [LARGE SCALE GENOMIC DNA]</scope>
    <source>
        <strain evidence="2">cv. Valencia</strain>
    </source>
</reference>
<organism evidence="1 2">
    <name type="scientific">Citrus sinensis</name>
    <name type="common">Sweet orange</name>
    <name type="synonym">Citrus aurantium var. sinensis</name>
    <dbReference type="NCBI Taxonomy" id="2711"/>
    <lineage>
        <taxon>Eukaryota</taxon>
        <taxon>Viridiplantae</taxon>
        <taxon>Streptophyta</taxon>
        <taxon>Embryophyta</taxon>
        <taxon>Tracheophyta</taxon>
        <taxon>Spermatophyta</taxon>
        <taxon>Magnoliopsida</taxon>
        <taxon>eudicotyledons</taxon>
        <taxon>Gunneridae</taxon>
        <taxon>Pentapetalae</taxon>
        <taxon>rosids</taxon>
        <taxon>malvids</taxon>
        <taxon>Sapindales</taxon>
        <taxon>Rutaceae</taxon>
        <taxon>Aurantioideae</taxon>
        <taxon>Citrus</taxon>
    </lineage>
</organism>
<dbReference type="Proteomes" id="UP000829398">
    <property type="component" value="Chromosome 1"/>
</dbReference>
<name>A0ACB8NSN0_CITSI</name>
<comment type="caution">
    <text evidence="1">The sequence shown here is derived from an EMBL/GenBank/DDBJ whole genome shotgun (WGS) entry which is preliminary data.</text>
</comment>
<accession>A0ACB8NSN0</accession>
<sequence length="259" mass="29641">MGTHLKVCEAYLNVKREQDERQQKLAAESGEGNFIMPSRRTISRDVMDMFLEEKEILKSLICKNKQRVSLTTDIWTSAQNMSYMVIISHFIDSDWCLRRKIISFSIMEDHKGKSIGKKIEACLLEWGIERVCAIIVDNASGNDVAIDYVKNQMLMWKNVDALVLRGDYMHVSCCAHILNLIVTGELKELHASVAGIRNVVKYVRSSTSRLKAFKHCVDHVKGPNGTVVLDCITRWNSTYLMLMTALKFREAFERMAEVD</sequence>
<evidence type="ECO:0000313" key="2">
    <source>
        <dbReference type="Proteomes" id="UP000829398"/>
    </source>
</evidence>
<gene>
    <name evidence="1" type="ORF">KPL71_000948</name>
</gene>
<protein>
    <submittedName>
        <fullName evidence="1">Zinc finger BED domain-containing protein DAYSLEEPER</fullName>
    </submittedName>
</protein>
<evidence type="ECO:0000313" key="1">
    <source>
        <dbReference type="EMBL" id="KAH9801227.1"/>
    </source>
</evidence>
<keyword evidence="2" id="KW-1185">Reference proteome</keyword>
<dbReference type="EMBL" id="CM039170">
    <property type="protein sequence ID" value="KAH9801227.1"/>
    <property type="molecule type" value="Genomic_DNA"/>
</dbReference>
<proteinExistence type="predicted"/>